<dbReference type="CDD" id="cd03801">
    <property type="entry name" value="GT4_PimA-like"/>
    <property type="match status" value="1"/>
</dbReference>
<dbReference type="PANTHER" id="PTHR45947">
    <property type="entry name" value="SULFOQUINOVOSYL TRANSFERASE SQD2"/>
    <property type="match status" value="1"/>
</dbReference>
<organism evidence="2 3">
    <name type="scientific">Psychroflexus longus</name>
    <dbReference type="NCBI Taxonomy" id="2873596"/>
    <lineage>
        <taxon>Bacteria</taxon>
        <taxon>Pseudomonadati</taxon>
        <taxon>Bacteroidota</taxon>
        <taxon>Flavobacteriia</taxon>
        <taxon>Flavobacteriales</taxon>
        <taxon>Flavobacteriaceae</taxon>
        <taxon>Psychroflexus</taxon>
    </lineage>
</organism>
<dbReference type="Gene3D" id="3.40.50.2000">
    <property type="entry name" value="Glycogen Phosphorylase B"/>
    <property type="match status" value="2"/>
</dbReference>
<dbReference type="PANTHER" id="PTHR45947:SF3">
    <property type="entry name" value="SULFOQUINOVOSYL TRANSFERASE SQD2"/>
    <property type="match status" value="1"/>
</dbReference>
<reference evidence="3" key="1">
    <citation type="submission" date="2023-07" db="EMBL/GenBank/DDBJ databases">
        <title>Novel species isolated from saline lakes on Tibetan Plateau.</title>
        <authorList>
            <person name="Lu H."/>
        </authorList>
    </citation>
    <scope>NUCLEOTIDE SEQUENCE [LARGE SCALE GENOMIC DNA]</scope>
    <source>
        <strain evidence="3">CAK8W</strain>
    </source>
</reference>
<dbReference type="EMBL" id="JAIQZE010000012">
    <property type="protein sequence ID" value="MBZ9779440.1"/>
    <property type="molecule type" value="Genomic_DNA"/>
</dbReference>
<feature type="domain" description="Glycosyl transferase family 1" evidence="1">
    <location>
        <begin position="202"/>
        <end position="354"/>
    </location>
</feature>
<keyword evidence="3" id="KW-1185">Reference proteome</keyword>
<evidence type="ECO:0000313" key="3">
    <source>
        <dbReference type="Proteomes" id="UP001199314"/>
    </source>
</evidence>
<protein>
    <submittedName>
        <fullName evidence="2">Glycosyltransferase family 4 protein</fullName>
    </submittedName>
</protein>
<dbReference type="SUPFAM" id="SSF53756">
    <property type="entry name" value="UDP-Glycosyltransferase/glycogen phosphorylase"/>
    <property type="match status" value="1"/>
</dbReference>
<gene>
    <name evidence="2" type="ORF">LB452_10955</name>
</gene>
<name>A0ABS7XL03_9FLAO</name>
<dbReference type="Pfam" id="PF00534">
    <property type="entry name" value="Glycos_transf_1"/>
    <property type="match status" value="1"/>
</dbReference>
<dbReference type="InterPro" id="IPR050194">
    <property type="entry name" value="Glycosyltransferase_grp1"/>
</dbReference>
<comment type="caution">
    <text evidence="2">The sequence shown here is derived from an EMBL/GenBank/DDBJ whole genome shotgun (WGS) entry which is preliminary data.</text>
</comment>
<evidence type="ECO:0000259" key="1">
    <source>
        <dbReference type="Pfam" id="PF00534"/>
    </source>
</evidence>
<evidence type="ECO:0000313" key="2">
    <source>
        <dbReference type="EMBL" id="MBZ9779440.1"/>
    </source>
</evidence>
<dbReference type="InterPro" id="IPR001296">
    <property type="entry name" value="Glyco_trans_1"/>
</dbReference>
<dbReference type="Proteomes" id="UP001199314">
    <property type="component" value="Unassembled WGS sequence"/>
</dbReference>
<sequence length="381" mass="43674">MKFISLLHPFTAQAIGLEEKDLYHSHSKSQELALQHIQSKNQNINISIDYFTGKVLPYQKLIHNLTKKFWPVTRPLFNKRHQWRQQESVWHYKHQQKHPAELTIINMSAYASEYVFKLARLINKQKMKYIPMLGGIHFKVSEDLINYYQNAHHIIVHTQVQKKNLLLKDQFKNLDIRVLPLGVDISLFKPAKSATHSSAYFSLIQVGRISKVKNIECSINLIAFLKKSGLNVKLKLIGAISDQSYYKKLSFLIKTLQLEDNISFIDAVEQEKLVEFYQVSDLLLMPSHHESFGMVMIEAMACGCPVVGFKGSGGTDEIIVNGKNGLLLEKDEFEDTILKLLKDKEYLQSLKQNALESVKQNWSIEVTTSILSKSIEDGLDG</sequence>
<dbReference type="RefSeq" id="WP_224461777.1">
    <property type="nucleotide sequence ID" value="NZ_JAIQZE010000012.1"/>
</dbReference>
<proteinExistence type="predicted"/>
<accession>A0ABS7XL03</accession>